<feature type="repeat" description="PPR" evidence="2">
    <location>
        <begin position="479"/>
        <end position="513"/>
    </location>
</feature>
<feature type="repeat" description="PPR" evidence="2">
    <location>
        <begin position="549"/>
        <end position="583"/>
    </location>
</feature>
<dbReference type="GO" id="GO:0003729">
    <property type="term" value="F:mRNA binding"/>
    <property type="evidence" value="ECO:0007669"/>
    <property type="project" value="TreeGrafter"/>
</dbReference>
<dbReference type="Pfam" id="PF12854">
    <property type="entry name" value="PPR_1"/>
    <property type="match status" value="2"/>
</dbReference>
<feature type="repeat" description="PPR" evidence="2">
    <location>
        <begin position="444"/>
        <end position="478"/>
    </location>
</feature>
<keyword evidence="1" id="KW-0677">Repeat</keyword>
<evidence type="ECO:0000256" key="2">
    <source>
        <dbReference type="PROSITE-ProRule" id="PRU00708"/>
    </source>
</evidence>
<gene>
    <name evidence="3" type="ORF">OPV22_017406</name>
</gene>
<feature type="repeat" description="PPR" evidence="2">
    <location>
        <begin position="339"/>
        <end position="373"/>
    </location>
</feature>
<dbReference type="Pfam" id="PF01535">
    <property type="entry name" value="PPR"/>
    <property type="match status" value="2"/>
</dbReference>
<dbReference type="Proteomes" id="UP001222027">
    <property type="component" value="Unassembled WGS sequence"/>
</dbReference>
<evidence type="ECO:0000256" key="1">
    <source>
        <dbReference type="ARBA" id="ARBA00022737"/>
    </source>
</evidence>
<feature type="repeat" description="PPR" evidence="2">
    <location>
        <begin position="514"/>
        <end position="548"/>
    </location>
</feature>
<dbReference type="PANTHER" id="PTHR47932:SF12">
    <property type="entry name" value="PENTACOTRIPEPTIDE-REPEAT REGION OF PRORP DOMAIN-CONTAINING PROTEIN"/>
    <property type="match status" value="1"/>
</dbReference>
<feature type="repeat" description="PPR" evidence="2">
    <location>
        <begin position="409"/>
        <end position="443"/>
    </location>
</feature>
<dbReference type="PANTHER" id="PTHR47932">
    <property type="entry name" value="ATPASE EXPRESSION PROTEIN 3"/>
    <property type="match status" value="1"/>
</dbReference>
<dbReference type="InterPro" id="IPR002885">
    <property type="entry name" value="PPR_rpt"/>
</dbReference>
<dbReference type="NCBIfam" id="TIGR00756">
    <property type="entry name" value="PPR"/>
    <property type="match status" value="9"/>
</dbReference>
<dbReference type="AlphaFoldDB" id="A0AAV8QT50"/>
<keyword evidence="4" id="KW-1185">Reference proteome</keyword>
<evidence type="ECO:0000313" key="3">
    <source>
        <dbReference type="EMBL" id="KAJ8484921.1"/>
    </source>
</evidence>
<comment type="caution">
    <text evidence="3">The sequence shown here is derived from an EMBL/GenBank/DDBJ whole genome shotgun (WGS) entry which is preliminary data.</text>
</comment>
<feature type="repeat" description="PPR" evidence="2">
    <location>
        <begin position="304"/>
        <end position="338"/>
    </location>
</feature>
<feature type="repeat" description="PPR" evidence="2">
    <location>
        <begin position="374"/>
        <end position="408"/>
    </location>
</feature>
<sequence>MEAKEALNLCSPSLMLFPKFKPLISTTTLAATAAEVRPFQHLLPSIKAYCSSLSSPVDLPPIDALLSGVDYTYPAAFTRGFRAPDSIKPFLSEPHLFLAALRSVRRDPRLALRFFRWAESQLGFPCSEAAFCAILQILAEGGLMHAAYSVAQRVLHLRLHGIVDLLIDGHAGPEATVPLLDLLLWLYTKCSMVEHAVSTFHKMVAHGFLPDVKNCNRILRILRDTDQWTEEGKAEEALKILGEMEDRDAGCLPNDITYNVIINGLSKKGELDKAEKLLDKMRLGNLKEALCLFNHMRDAHIAPNIRTYNILIDGHCRLGALFGAQKLKEEMICLGFLPDVYTYTILVNGFCKMGDLAMAKEFFDEMLQKGVQPDCYAYTTIIVGELNLGDTSKAFQLREEMKAKGITPNAVTYNVLIDGLCKMGNRKDAYGLWQKMVHDGFHPNCVTYTCLINAHCKKGHLREAKNLFDYMLSNNLSPTVVTYTVLIHAHANRGNLEVAYGYFSKMLEENVLPNEITYNALINGLCRKQKVELAYELFHKMQGNGLSPNKYTYTLLINENCNLGNWKEALRLYAEMHEKGIIPDFCTQNVLFKGFGEDFKHHAVNFLETDVLCS</sequence>
<dbReference type="PROSITE" id="PS51375">
    <property type="entry name" value="PPR"/>
    <property type="match status" value="9"/>
</dbReference>
<dbReference type="InterPro" id="IPR011990">
    <property type="entry name" value="TPR-like_helical_dom_sf"/>
</dbReference>
<reference evidence="3 4" key="1">
    <citation type="submission" date="2022-12" db="EMBL/GenBank/DDBJ databases">
        <title>Chromosome-scale assembly of the Ensete ventricosum genome.</title>
        <authorList>
            <person name="Dussert Y."/>
            <person name="Stocks J."/>
            <person name="Wendawek A."/>
            <person name="Woldeyes F."/>
            <person name="Nichols R.A."/>
            <person name="Borrell J.S."/>
        </authorList>
    </citation>
    <scope>NUCLEOTIDE SEQUENCE [LARGE SCALE GENOMIC DNA]</scope>
    <source>
        <strain evidence="4">cv. Maze</strain>
        <tissue evidence="3">Seeds</tissue>
    </source>
</reference>
<protein>
    <recommendedName>
        <fullName evidence="5">Pentacotripeptide-repeat region of PRORP domain-containing protein</fullName>
    </recommendedName>
</protein>
<accession>A0AAV8QT50</accession>
<dbReference type="Gene3D" id="1.25.40.10">
    <property type="entry name" value="Tetratricopeptide repeat domain"/>
    <property type="match status" value="6"/>
</dbReference>
<proteinExistence type="predicted"/>
<evidence type="ECO:0000313" key="4">
    <source>
        <dbReference type="Proteomes" id="UP001222027"/>
    </source>
</evidence>
<dbReference type="SUPFAM" id="SSF81901">
    <property type="entry name" value="HCP-like"/>
    <property type="match status" value="1"/>
</dbReference>
<evidence type="ECO:0008006" key="5">
    <source>
        <dbReference type="Google" id="ProtNLM"/>
    </source>
</evidence>
<dbReference type="EMBL" id="JAQQAF010000005">
    <property type="protein sequence ID" value="KAJ8484921.1"/>
    <property type="molecule type" value="Genomic_DNA"/>
</dbReference>
<organism evidence="3 4">
    <name type="scientific">Ensete ventricosum</name>
    <name type="common">Abyssinian banana</name>
    <name type="synonym">Musa ensete</name>
    <dbReference type="NCBI Taxonomy" id="4639"/>
    <lineage>
        <taxon>Eukaryota</taxon>
        <taxon>Viridiplantae</taxon>
        <taxon>Streptophyta</taxon>
        <taxon>Embryophyta</taxon>
        <taxon>Tracheophyta</taxon>
        <taxon>Spermatophyta</taxon>
        <taxon>Magnoliopsida</taxon>
        <taxon>Liliopsida</taxon>
        <taxon>Zingiberales</taxon>
        <taxon>Musaceae</taxon>
        <taxon>Ensete</taxon>
    </lineage>
</organism>
<dbReference type="Pfam" id="PF13041">
    <property type="entry name" value="PPR_2"/>
    <property type="match status" value="3"/>
</dbReference>
<feature type="repeat" description="PPR" evidence="2">
    <location>
        <begin position="254"/>
        <end position="288"/>
    </location>
</feature>
<name>A0AAV8QT50_ENSVE</name>